<feature type="transmembrane region" description="Helical" evidence="1">
    <location>
        <begin position="26"/>
        <end position="43"/>
    </location>
</feature>
<dbReference type="RefSeq" id="WP_388318484.1">
    <property type="nucleotide sequence ID" value="NZ_JBIBCC010000005.1"/>
</dbReference>
<evidence type="ECO:0000313" key="2">
    <source>
        <dbReference type="EMBL" id="MFG3010031.1"/>
    </source>
</evidence>
<keyword evidence="1" id="KW-1133">Transmembrane helix</keyword>
<proteinExistence type="predicted"/>
<keyword evidence="1" id="KW-0812">Transmembrane</keyword>
<accession>A0ABW7AZS2</accession>
<evidence type="ECO:0000256" key="1">
    <source>
        <dbReference type="SAM" id="Phobius"/>
    </source>
</evidence>
<keyword evidence="3" id="KW-1185">Reference proteome</keyword>
<evidence type="ECO:0000313" key="3">
    <source>
        <dbReference type="Proteomes" id="UP001604267"/>
    </source>
</evidence>
<keyword evidence="1" id="KW-0472">Membrane</keyword>
<protein>
    <submittedName>
        <fullName evidence="2">Uncharacterized protein</fullName>
    </submittedName>
</protein>
<reference evidence="2 3" key="1">
    <citation type="submission" date="2024-10" db="EMBL/GenBank/DDBJ databases">
        <title>The Natural Products Discovery Center: Release of the First 8490 Sequenced Strains for Exploring Actinobacteria Biosynthetic Diversity.</title>
        <authorList>
            <person name="Kalkreuter E."/>
            <person name="Kautsar S.A."/>
            <person name="Yang D."/>
            <person name="Bader C.D."/>
            <person name="Teijaro C.N."/>
            <person name="Fluegel L."/>
            <person name="Davis C.M."/>
            <person name="Simpson J.R."/>
            <person name="Lauterbach L."/>
            <person name="Steele A.D."/>
            <person name="Gui C."/>
            <person name="Meng S."/>
            <person name="Li G."/>
            <person name="Viehrig K."/>
            <person name="Ye F."/>
            <person name="Su P."/>
            <person name="Kiefer A.F."/>
            <person name="Nichols A."/>
            <person name="Cepeda A.J."/>
            <person name="Yan W."/>
            <person name="Fan B."/>
            <person name="Jiang Y."/>
            <person name="Adhikari A."/>
            <person name="Zheng C.-J."/>
            <person name="Schuster L."/>
            <person name="Cowan T.M."/>
            <person name="Smanski M.J."/>
            <person name="Chevrette M.G."/>
            <person name="De Carvalho L.P.S."/>
            <person name="Shen B."/>
        </authorList>
    </citation>
    <scope>NUCLEOTIDE SEQUENCE [LARGE SCALE GENOMIC DNA]</scope>
    <source>
        <strain evidence="2 3">NPDC048320</strain>
    </source>
</reference>
<organism evidence="2 3">
    <name type="scientific">Streptomyces cinerochromogenes</name>
    <dbReference type="NCBI Taxonomy" id="66422"/>
    <lineage>
        <taxon>Bacteria</taxon>
        <taxon>Bacillati</taxon>
        <taxon>Actinomycetota</taxon>
        <taxon>Actinomycetes</taxon>
        <taxon>Kitasatosporales</taxon>
        <taxon>Streptomycetaceae</taxon>
        <taxon>Streptomyces</taxon>
    </lineage>
</organism>
<gene>
    <name evidence="2" type="ORF">ACGFZB_06150</name>
</gene>
<name>A0ABW7AZS2_9ACTN</name>
<dbReference type="EMBL" id="JBICYV010000002">
    <property type="protein sequence ID" value="MFG3010031.1"/>
    <property type="molecule type" value="Genomic_DNA"/>
</dbReference>
<dbReference type="Proteomes" id="UP001604267">
    <property type="component" value="Unassembled WGS sequence"/>
</dbReference>
<comment type="caution">
    <text evidence="2">The sequence shown here is derived from an EMBL/GenBank/DDBJ whole genome shotgun (WGS) entry which is preliminary data.</text>
</comment>
<sequence length="69" mass="7611">MRLYRAGARGAAAAARMRAGRTARRVLVAEAAVVGGLALALFVREIPGIRREVRIWRMINLRSGAKRPR</sequence>